<evidence type="ECO:0000313" key="2">
    <source>
        <dbReference type="EMBL" id="GMN53973.1"/>
    </source>
</evidence>
<dbReference type="PANTHER" id="PTHR35096:SF8">
    <property type="entry name" value="OS03G0308600 PROTEIN"/>
    <property type="match status" value="1"/>
</dbReference>
<dbReference type="Proteomes" id="UP001187192">
    <property type="component" value="Unassembled WGS sequence"/>
</dbReference>
<organism evidence="2 3">
    <name type="scientific">Ficus carica</name>
    <name type="common">Common fig</name>
    <dbReference type="NCBI Taxonomy" id="3494"/>
    <lineage>
        <taxon>Eukaryota</taxon>
        <taxon>Viridiplantae</taxon>
        <taxon>Streptophyta</taxon>
        <taxon>Embryophyta</taxon>
        <taxon>Tracheophyta</taxon>
        <taxon>Spermatophyta</taxon>
        <taxon>Magnoliopsida</taxon>
        <taxon>eudicotyledons</taxon>
        <taxon>Gunneridae</taxon>
        <taxon>Pentapetalae</taxon>
        <taxon>rosids</taxon>
        <taxon>fabids</taxon>
        <taxon>Rosales</taxon>
        <taxon>Moraceae</taxon>
        <taxon>Ficeae</taxon>
        <taxon>Ficus</taxon>
    </lineage>
</organism>
<comment type="caution">
    <text evidence="2">The sequence shown here is derived from an EMBL/GenBank/DDBJ whole genome shotgun (WGS) entry which is preliminary data.</text>
</comment>
<name>A0AA88AFL2_FICCA</name>
<evidence type="ECO:0000259" key="1">
    <source>
        <dbReference type="Pfam" id="PF25042"/>
    </source>
</evidence>
<protein>
    <recommendedName>
        <fullName evidence="1">DUF7787 domain-containing protein</fullName>
    </recommendedName>
</protein>
<proteinExistence type="predicted"/>
<accession>A0AA88AFL2</accession>
<dbReference type="Pfam" id="PF25042">
    <property type="entry name" value="DUF7787"/>
    <property type="match status" value="1"/>
</dbReference>
<feature type="domain" description="DUF7787" evidence="1">
    <location>
        <begin position="23"/>
        <end position="79"/>
    </location>
</feature>
<dbReference type="AlphaFoldDB" id="A0AA88AFL2"/>
<reference evidence="2" key="1">
    <citation type="submission" date="2023-07" db="EMBL/GenBank/DDBJ databases">
        <title>draft genome sequence of fig (Ficus carica).</title>
        <authorList>
            <person name="Takahashi T."/>
            <person name="Nishimura K."/>
        </authorList>
    </citation>
    <scope>NUCLEOTIDE SEQUENCE</scope>
</reference>
<sequence length="225" mass="24363">MAMQIIQREELCKRISKWRAPRKTKISLEDYLDLLDSCNYSDLSINFLNQIISMHGYKKIHKVPKKVVAEAASGISLVNPCCSTLSDEISPSVSLPVETVVSDLNQLNWQECAITSVQTLNSSIQVAISSSSAPLDPKAHFSDSSEHKTKQKALVTMTNGASCASSGKKQKALVTKENGGSCASSGEKLKVKRSKRVVKGKKLDSVDCVPFGSAESIGNARIFSV</sequence>
<evidence type="ECO:0000313" key="3">
    <source>
        <dbReference type="Proteomes" id="UP001187192"/>
    </source>
</evidence>
<gene>
    <name evidence="2" type="ORF">TIFTF001_023087</name>
</gene>
<dbReference type="PANTHER" id="PTHR35096">
    <property type="entry name" value="BNAA08G28570D PROTEIN"/>
    <property type="match status" value="1"/>
</dbReference>
<dbReference type="InterPro" id="IPR056689">
    <property type="entry name" value="DUF7787"/>
</dbReference>
<keyword evidence="3" id="KW-1185">Reference proteome</keyword>
<dbReference type="EMBL" id="BTGU01000048">
    <property type="protein sequence ID" value="GMN53973.1"/>
    <property type="molecule type" value="Genomic_DNA"/>
</dbReference>